<keyword evidence="1" id="KW-0812">Transmembrane</keyword>
<evidence type="ECO:0000256" key="1">
    <source>
        <dbReference type="SAM" id="Phobius"/>
    </source>
</evidence>
<protein>
    <submittedName>
        <fullName evidence="2">Uncharacterized protein</fullName>
    </submittedName>
</protein>
<keyword evidence="1" id="KW-0472">Membrane</keyword>
<evidence type="ECO:0000313" key="3">
    <source>
        <dbReference type="Proteomes" id="UP000726170"/>
    </source>
</evidence>
<evidence type="ECO:0000313" key="2">
    <source>
        <dbReference type="EMBL" id="MBU5483730.1"/>
    </source>
</evidence>
<organism evidence="2 3">
    <name type="scientific">Clostridium mobile</name>
    <dbReference type="NCBI Taxonomy" id="2841512"/>
    <lineage>
        <taxon>Bacteria</taxon>
        <taxon>Bacillati</taxon>
        <taxon>Bacillota</taxon>
        <taxon>Clostridia</taxon>
        <taxon>Eubacteriales</taxon>
        <taxon>Clostridiaceae</taxon>
        <taxon>Clostridium</taxon>
    </lineage>
</organism>
<dbReference type="RefSeq" id="WP_216438085.1">
    <property type="nucleotide sequence ID" value="NZ_JAHLQF010000001.1"/>
</dbReference>
<comment type="caution">
    <text evidence="2">The sequence shown here is derived from an EMBL/GenBank/DDBJ whole genome shotgun (WGS) entry which is preliminary data.</text>
</comment>
<accession>A0ABS6EGY1</accession>
<dbReference type="Proteomes" id="UP000726170">
    <property type="component" value="Unassembled WGS sequence"/>
</dbReference>
<keyword evidence="1" id="KW-1133">Transmembrane helix</keyword>
<name>A0ABS6EGY1_9CLOT</name>
<proteinExistence type="predicted"/>
<feature type="transmembrane region" description="Helical" evidence="1">
    <location>
        <begin position="7"/>
        <end position="26"/>
    </location>
</feature>
<reference evidence="2 3" key="1">
    <citation type="submission" date="2021-06" db="EMBL/GenBank/DDBJ databases">
        <authorList>
            <person name="Sun Q."/>
            <person name="Li D."/>
        </authorList>
    </citation>
    <scope>NUCLEOTIDE SEQUENCE [LARGE SCALE GENOMIC DNA]</scope>
    <source>
        <strain evidence="2 3">MSJ-11</strain>
    </source>
</reference>
<dbReference type="EMBL" id="JAHLQF010000001">
    <property type="protein sequence ID" value="MBU5483730.1"/>
    <property type="molecule type" value="Genomic_DNA"/>
</dbReference>
<sequence length="163" mass="18596">MNNKNKALISWSIVLLIIIVGGIFVYNNNFAGITSNSYLTSKEENRTFLEHVNQQYTENGASFDFSGFTGKWSLIEFESSKDNKIVLEDNTKIEKGQFYIVVLDSDYKNIAMHESKEGENLEFTTPKDGKYLVRIVGKNASGKFDIKISSENDISITHKDFWE</sequence>
<keyword evidence="3" id="KW-1185">Reference proteome</keyword>
<gene>
    <name evidence="2" type="ORF">KQI86_05260</name>
</gene>